<dbReference type="Proteomes" id="UP000003107">
    <property type="component" value="Unassembled WGS sequence"/>
</dbReference>
<evidence type="ECO:0000256" key="4">
    <source>
        <dbReference type="ARBA" id="ARBA00022475"/>
    </source>
</evidence>
<dbReference type="AlphaFoldDB" id="C6RGX6"/>
<accession>C6RGX6</accession>
<keyword evidence="7" id="KW-0762">Sugar transport</keyword>
<feature type="transmembrane region" description="Helical" evidence="9">
    <location>
        <begin position="176"/>
        <end position="197"/>
    </location>
</feature>
<evidence type="ECO:0000256" key="8">
    <source>
        <dbReference type="ARBA" id="ARBA00023136"/>
    </source>
</evidence>
<dbReference type="RefSeq" id="WP_002948826.1">
    <property type="nucleotide sequence ID" value="NZ_ACVQ01000022.1"/>
</dbReference>
<gene>
    <name evidence="11" type="ORF">CAMSH0001_1610</name>
</gene>
<evidence type="ECO:0000256" key="5">
    <source>
        <dbReference type="ARBA" id="ARBA00022692"/>
    </source>
</evidence>
<sequence>MFSNIYTYRFFIVNSVKNEFITKFAKSKLGVAWAILHPLAQVLIYATILSSVLSAKLPGIDSKYAYAIYLMSGMLCWMLFSEIFSRCIGIFTDNANIIKKMSFPKIVLPATVVLSSAINNLILFVSIAVVFAFLGHFAGVNLIFLPIFSLVTVMLAVGFGLFFGVINVFMRDVGQIIAIVLQFLFWLTPIVYMTGILPSNLQELIYINPLVGVVSGYHDILIYDKMPDFSLLIYPAFIGAASLGAAFFVYKRAEEEMADVL</sequence>
<evidence type="ECO:0000313" key="11">
    <source>
        <dbReference type="EMBL" id="EET79332.1"/>
    </source>
</evidence>
<feature type="domain" description="ABC transmembrane type-2" evidence="10">
    <location>
        <begin position="29"/>
        <end position="253"/>
    </location>
</feature>
<keyword evidence="12" id="KW-1185">Reference proteome</keyword>
<dbReference type="Pfam" id="PF01061">
    <property type="entry name" value="ABC2_membrane"/>
    <property type="match status" value="1"/>
</dbReference>
<dbReference type="InterPro" id="IPR047817">
    <property type="entry name" value="ABC2_TM_bact-type"/>
</dbReference>
<comment type="similarity">
    <text evidence="2 9">Belongs to the ABC-2 integral membrane protein family.</text>
</comment>
<dbReference type="PROSITE" id="PS51012">
    <property type="entry name" value="ABC_TM2"/>
    <property type="match status" value="1"/>
</dbReference>
<dbReference type="GO" id="GO:0140359">
    <property type="term" value="F:ABC-type transporter activity"/>
    <property type="evidence" value="ECO:0007669"/>
    <property type="project" value="InterPro"/>
</dbReference>
<feature type="transmembrane region" description="Helical" evidence="9">
    <location>
        <begin position="143"/>
        <end position="169"/>
    </location>
</feature>
<name>C6RGX6_9BACT</name>
<dbReference type="EMBL" id="ACVQ01000022">
    <property type="protein sequence ID" value="EET79332.1"/>
    <property type="molecule type" value="Genomic_DNA"/>
</dbReference>
<proteinExistence type="inferred from homology"/>
<evidence type="ECO:0000256" key="6">
    <source>
        <dbReference type="ARBA" id="ARBA00022989"/>
    </source>
</evidence>
<reference evidence="11 12" key="1">
    <citation type="submission" date="2009-07" db="EMBL/GenBank/DDBJ databases">
        <authorList>
            <person name="Madupu R."/>
            <person name="Sebastian Y."/>
            <person name="Durkin A.S."/>
            <person name="Torralba M."/>
            <person name="Methe B."/>
            <person name="Sutton G.G."/>
            <person name="Strausberg R.L."/>
            <person name="Nelson K.E."/>
        </authorList>
    </citation>
    <scope>NUCLEOTIDE SEQUENCE [LARGE SCALE GENOMIC DNA]</scope>
    <source>
        <strain evidence="11 12">RM3277</strain>
    </source>
</reference>
<comment type="subcellular location">
    <subcellularLocation>
        <location evidence="1 9">Cell membrane</location>
        <topology evidence="1 9">Multi-pass membrane protein</topology>
    </subcellularLocation>
</comment>
<evidence type="ECO:0000256" key="2">
    <source>
        <dbReference type="ARBA" id="ARBA00007783"/>
    </source>
</evidence>
<dbReference type="GO" id="GO:0015774">
    <property type="term" value="P:polysaccharide transport"/>
    <property type="evidence" value="ECO:0007669"/>
    <property type="project" value="UniProtKB-KW"/>
</dbReference>
<dbReference type="GO" id="GO:0005886">
    <property type="term" value="C:plasma membrane"/>
    <property type="evidence" value="ECO:0007669"/>
    <property type="project" value="UniProtKB-SubCell"/>
</dbReference>
<dbReference type="eggNOG" id="COG1682">
    <property type="taxonomic scope" value="Bacteria"/>
</dbReference>
<keyword evidence="3 9" id="KW-0813">Transport</keyword>
<keyword evidence="4 9" id="KW-1003">Cell membrane</keyword>
<keyword evidence="8 9" id="KW-0472">Membrane</keyword>
<dbReference type="PANTHER" id="PTHR30413:SF10">
    <property type="entry name" value="CAPSULE POLYSACCHARIDE EXPORT INNER-MEMBRANE PROTEIN CTRC"/>
    <property type="match status" value="1"/>
</dbReference>
<feature type="transmembrane region" description="Helical" evidence="9">
    <location>
        <begin position="106"/>
        <end position="137"/>
    </location>
</feature>
<dbReference type="STRING" id="553219.CAMSH0001_1610"/>
<feature type="transmembrane region" description="Helical" evidence="9">
    <location>
        <begin position="31"/>
        <end position="52"/>
    </location>
</feature>
<feature type="transmembrane region" description="Helical" evidence="9">
    <location>
        <begin position="64"/>
        <end position="85"/>
    </location>
</feature>
<keyword evidence="7" id="KW-0625">Polysaccharide transport</keyword>
<feature type="transmembrane region" description="Helical" evidence="9">
    <location>
        <begin position="231"/>
        <end position="250"/>
    </location>
</feature>
<evidence type="ECO:0000256" key="9">
    <source>
        <dbReference type="RuleBase" id="RU361157"/>
    </source>
</evidence>
<organism evidence="11 12">
    <name type="scientific">Campylobacter showae RM3277</name>
    <dbReference type="NCBI Taxonomy" id="553219"/>
    <lineage>
        <taxon>Bacteria</taxon>
        <taxon>Pseudomonadati</taxon>
        <taxon>Campylobacterota</taxon>
        <taxon>Epsilonproteobacteria</taxon>
        <taxon>Campylobacterales</taxon>
        <taxon>Campylobacteraceae</taxon>
        <taxon>Campylobacter</taxon>
    </lineage>
</organism>
<dbReference type="OrthoDB" id="9786910at2"/>
<evidence type="ECO:0000256" key="3">
    <source>
        <dbReference type="ARBA" id="ARBA00022448"/>
    </source>
</evidence>
<keyword evidence="6 9" id="KW-1133">Transmembrane helix</keyword>
<dbReference type="PANTHER" id="PTHR30413">
    <property type="entry name" value="INNER MEMBRANE TRANSPORT PERMEASE"/>
    <property type="match status" value="1"/>
</dbReference>
<evidence type="ECO:0000259" key="10">
    <source>
        <dbReference type="PROSITE" id="PS51012"/>
    </source>
</evidence>
<dbReference type="GeneID" id="60991243"/>
<keyword evidence="5 9" id="KW-0812">Transmembrane</keyword>
<evidence type="ECO:0000313" key="12">
    <source>
        <dbReference type="Proteomes" id="UP000003107"/>
    </source>
</evidence>
<dbReference type="InterPro" id="IPR013525">
    <property type="entry name" value="ABC2_TM"/>
</dbReference>
<comment type="caution">
    <text evidence="11">The sequence shown here is derived from an EMBL/GenBank/DDBJ whole genome shotgun (WGS) entry which is preliminary data.</text>
</comment>
<evidence type="ECO:0000256" key="7">
    <source>
        <dbReference type="ARBA" id="ARBA00023047"/>
    </source>
</evidence>
<dbReference type="GO" id="GO:0015920">
    <property type="term" value="P:lipopolysaccharide transport"/>
    <property type="evidence" value="ECO:0007669"/>
    <property type="project" value="TreeGrafter"/>
</dbReference>
<protein>
    <recommendedName>
        <fullName evidence="9">Transport permease protein</fullName>
    </recommendedName>
</protein>
<evidence type="ECO:0000256" key="1">
    <source>
        <dbReference type="ARBA" id="ARBA00004651"/>
    </source>
</evidence>